<dbReference type="HOGENOM" id="CLU_2583227_0_0_4"/>
<protein>
    <submittedName>
        <fullName evidence="3">Uncharacterized protein</fullName>
    </submittedName>
</protein>
<evidence type="ECO:0000256" key="1">
    <source>
        <dbReference type="SAM" id="MobiDB-lite"/>
    </source>
</evidence>
<sequence length="80" mass="8599">MHEKNSLSPCWQTSSYGSSADMSGLEQSELGNHFIVCQTLRGRLHYLKGSADTLHGLVSARFITCALVVVALGTVGYLAL</sequence>
<evidence type="ECO:0000313" key="3">
    <source>
        <dbReference type="EMBL" id="AGX87528.1"/>
    </source>
</evidence>
<dbReference type="EMBL" id="CP004885">
    <property type="protein sequence ID" value="AGX87528.1"/>
    <property type="molecule type" value="Genomic_DNA"/>
</dbReference>
<dbReference type="RefSeq" id="WP_022773025.1">
    <property type="nucleotide sequence ID" value="NC_022576.1"/>
</dbReference>
<dbReference type="Proteomes" id="UP000017184">
    <property type="component" value="Chromosome"/>
</dbReference>
<gene>
    <name evidence="3" type="ORF">Cenrod_1442</name>
</gene>
<dbReference type="AlphaFoldDB" id="U5NBA9"/>
<dbReference type="STRING" id="946483.Cenrod_1442"/>
<organism evidence="3 4">
    <name type="scientific">Candidatus Symbiobacter mobilis CR</name>
    <dbReference type="NCBI Taxonomy" id="946483"/>
    <lineage>
        <taxon>Bacteria</taxon>
        <taxon>Pseudomonadati</taxon>
        <taxon>Pseudomonadota</taxon>
        <taxon>Betaproteobacteria</taxon>
        <taxon>Burkholderiales</taxon>
        <taxon>Comamonadaceae</taxon>
    </lineage>
</organism>
<evidence type="ECO:0000256" key="2">
    <source>
        <dbReference type="SAM" id="Phobius"/>
    </source>
</evidence>
<evidence type="ECO:0000313" key="4">
    <source>
        <dbReference type="Proteomes" id="UP000017184"/>
    </source>
</evidence>
<dbReference type="KEGG" id="cbx:Cenrod_1442"/>
<keyword evidence="2" id="KW-0472">Membrane</keyword>
<keyword evidence="2" id="KW-1133">Transmembrane helix</keyword>
<reference evidence="3 4" key="1">
    <citation type="journal article" date="2013" name="Genome Biol.">
        <title>Genomic analysis reveals key aspects of prokaryotic symbiosis in the phototrophic consortium "Chlorochromatium aggregatum".</title>
        <authorList>
            <person name="Liu Z."/>
            <person name="Muller J."/>
            <person name="Li T."/>
            <person name="Alvey R.M."/>
            <person name="Vogl K."/>
            <person name="Frigaard N.U."/>
            <person name="Rockwell N.C."/>
            <person name="Boyd E.S."/>
            <person name="Tomsho L.P."/>
            <person name="Schuster S.C."/>
            <person name="Henke P."/>
            <person name="Rohde M."/>
            <person name="Overmann J."/>
            <person name="Bryant D.A."/>
        </authorList>
    </citation>
    <scope>NUCLEOTIDE SEQUENCE [LARGE SCALE GENOMIC DNA]</scope>
    <source>
        <strain evidence="3">CR</strain>
    </source>
</reference>
<accession>U5NBA9</accession>
<feature type="region of interest" description="Disordered" evidence="1">
    <location>
        <begin position="1"/>
        <end position="22"/>
    </location>
</feature>
<name>U5NBA9_9BURK</name>
<proteinExistence type="predicted"/>
<keyword evidence="2" id="KW-0812">Transmembrane</keyword>
<dbReference type="OrthoDB" id="8907247at2"/>
<feature type="transmembrane region" description="Helical" evidence="2">
    <location>
        <begin position="58"/>
        <end position="79"/>
    </location>
</feature>
<keyword evidence="4" id="KW-1185">Reference proteome</keyword>